<organism evidence="1 2">
    <name type="scientific">Pistacia integerrima</name>
    <dbReference type="NCBI Taxonomy" id="434235"/>
    <lineage>
        <taxon>Eukaryota</taxon>
        <taxon>Viridiplantae</taxon>
        <taxon>Streptophyta</taxon>
        <taxon>Embryophyta</taxon>
        <taxon>Tracheophyta</taxon>
        <taxon>Spermatophyta</taxon>
        <taxon>Magnoliopsida</taxon>
        <taxon>eudicotyledons</taxon>
        <taxon>Gunneridae</taxon>
        <taxon>Pentapetalae</taxon>
        <taxon>rosids</taxon>
        <taxon>malvids</taxon>
        <taxon>Sapindales</taxon>
        <taxon>Anacardiaceae</taxon>
        <taxon>Pistacia</taxon>
    </lineage>
</organism>
<evidence type="ECO:0000313" key="2">
    <source>
        <dbReference type="Proteomes" id="UP001163603"/>
    </source>
</evidence>
<protein>
    <submittedName>
        <fullName evidence="1">Uncharacterized protein</fullName>
    </submittedName>
</protein>
<proteinExistence type="predicted"/>
<evidence type="ECO:0000313" key="1">
    <source>
        <dbReference type="EMBL" id="KAJ0006961.1"/>
    </source>
</evidence>
<keyword evidence="2" id="KW-1185">Reference proteome</keyword>
<accession>A0ACC0WXJ7</accession>
<name>A0ACC0WXJ7_9ROSI</name>
<gene>
    <name evidence="1" type="ORF">Pint_29508</name>
</gene>
<dbReference type="Proteomes" id="UP001163603">
    <property type="component" value="Chromosome 15"/>
</dbReference>
<comment type="caution">
    <text evidence="1">The sequence shown here is derived from an EMBL/GenBank/DDBJ whole genome shotgun (WGS) entry which is preliminary data.</text>
</comment>
<sequence>MLLSVVAKVETQLASKTDSFASKNWRFAYSDVIKITKNFATVLGRGGFGTVYHGCIDNIEVAVKMLSPSSAQGYKEFHAKVELLMRVHHRNLTALISYCIEGSNMGLIYELHNGCKPTMVHRDVKPSNILLNEKLQAKIADFGLSCVFSNESSISIATIATGTTGYLDLECLVVPSRSNEKSNVYSFGLVLLNIITGQPVILKSYENTHIMWKAVELAPASASHVSSKRPTVIEVVIGLKECLAIQLGQNDYASATIINSTHLDSEFTPLAR</sequence>
<reference evidence="2" key="1">
    <citation type="journal article" date="2023" name="G3 (Bethesda)">
        <title>Genome assembly and association tests identify interacting loci associated with vigor, precocity, and sex in interspecific pistachio rootstocks.</title>
        <authorList>
            <person name="Palmer W."/>
            <person name="Jacygrad E."/>
            <person name="Sagayaradj S."/>
            <person name="Cavanaugh K."/>
            <person name="Han R."/>
            <person name="Bertier L."/>
            <person name="Beede B."/>
            <person name="Kafkas S."/>
            <person name="Golino D."/>
            <person name="Preece J."/>
            <person name="Michelmore R."/>
        </authorList>
    </citation>
    <scope>NUCLEOTIDE SEQUENCE [LARGE SCALE GENOMIC DNA]</scope>
</reference>
<dbReference type="EMBL" id="CM047750">
    <property type="protein sequence ID" value="KAJ0006961.1"/>
    <property type="molecule type" value="Genomic_DNA"/>
</dbReference>